<organism evidence="1 2">
    <name type="scientific">Cardiobacterium valvarum F0432</name>
    <dbReference type="NCBI Taxonomy" id="797473"/>
    <lineage>
        <taxon>Bacteria</taxon>
        <taxon>Pseudomonadati</taxon>
        <taxon>Pseudomonadota</taxon>
        <taxon>Gammaproteobacteria</taxon>
        <taxon>Cardiobacteriales</taxon>
        <taxon>Cardiobacteriaceae</taxon>
        <taxon>Cardiobacterium</taxon>
    </lineage>
</organism>
<evidence type="ECO:0000313" key="2">
    <source>
        <dbReference type="Proteomes" id="UP000004750"/>
    </source>
</evidence>
<dbReference type="EMBL" id="AGCM01000036">
    <property type="protein sequence ID" value="EHM55474.1"/>
    <property type="molecule type" value="Genomic_DNA"/>
</dbReference>
<accession>G9ZD94</accession>
<protein>
    <submittedName>
        <fullName evidence="1">Uncharacterized protein</fullName>
    </submittedName>
</protein>
<evidence type="ECO:0000313" key="1">
    <source>
        <dbReference type="EMBL" id="EHM55474.1"/>
    </source>
</evidence>
<dbReference type="HOGENOM" id="CLU_3059764_0_0_6"/>
<reference evidence="1 2" key="1">
    <citation type="submission" date="2011-08" db="EMBL/GenBank/DDBJ databases">
        <authorList>
            <person name="Weinstock G."/>
            <person name="Sodergren E."/>
            <person name="Clifton S."/>
            <person name="Fulton L."/>
            <person name="Fulton B."/>
            <person name="Courtney L."/>
            <person name="Fronick C."/>
            <person name="Harrison M."/>
            <person name="Strong C."/>
            <person name="Farmer C."/>
            <person name="Delahaunty K."/>
            <person name="Markovic C."/>
            <person name="Hall O."/>
            <person name="Minx P."/>
            <person name="Tomlinson C."/>
            <person name="Mitreva M."/>
            <person name="Hou S."/>
            <person name="Chen J."/>
            <person name="Wollam A."/>
            <person name="Pepin K.H."/>
            <person name="Johnson M."/>
            <person name="Bhonagiri V."/>
            <person name="Zhang X."/>
            <person name="Suruliraj S."/>
            <person name="Warren W."/>
            <person name="Chinwalla A."/>
            <person name="Mardis E.R."/>
            <person name="Wilson R.K."/>
        </authorList>
    </citation>
    <scope>NUCLEOTIDE SEQUENCE [LARGE SCALE GENOMIC DNA]</scope>
    <source>
        <strain evidence="1 2">F0432</strain>
    </source>
</reference>
<dbReference type="Proteomes" id="UP000004750">
    <property type="component" value="Unassembled WGS sequence"/>
</dbReference>
<gene>
    <name evidence="1" type="ORF">HMPREF9080_00727</name>
</gene>
<dbReference type="AlphaFoldDB" id="G9ZD94"/>
<name>G9ZD94_9GAMM</name>
<sequence length="53" mass="5516">MTDTGRGHSGAVIAFFARMGGMRAWNGAGRWRLPGGLKPALRPSGGAMAGFRV</sequence>
<comment type="caution">
    <text evidence="1">The sequence shown here is derived from an EMBL/GenBank/DDBJ whole genome shotgun (WGS) entry which is preliminary data.</text>
</comment>
<proteinExistence type="predicted"/>